<evidence type="ECO:0000313" key="3">
    <source>
        <dbReference type="Proteomes" id="UP001164965"/>
    </source>
</evidence>
<dbReference type="Proteomes" id="UP001164965">
    <property type="component" value="Chromosome"/>
</dbReference>
<feature type="region of interest" description="Disordered" evidence="1">
    <location>
        <begin position="1"/>
        <end position="44"/>
    </location>
</feature>
<sequence length="116" mass="12059">MTRRWSSPRTSPSPGPGQRCPGPVRGSWRRPPSPTTATPVQEPAPEVTCLDLQVAQVAIQQAGVCSSRSDDASGAGRAQVLDRSWTVVSQGPAPGVLIGEGDVVLSVVRTGEPNSC</sequence>
<evidence type="ECO:0000313" key="2">
    <source>
        <dbReference type="EMBL" id="UZJ26218.1"/>
    </source>
</evidence>
<dbReference type="EMBL" id="CP110615">
    <property type="protein sequence ID" value="UZJ26218.1"/>
    <property type="molecule type" value="Genomic_DNA"/>
</dbReference>
<protein>
    <submittedName>
        <fullName evidence="2">Calcium-binding protein</fullName>
    </submittedName>
</protein>
<evidence type="ECO:0000256" key="1">
    <source>
        <dbReference type="SAM" id="MobiDB-lite"/>
    </source>
</evidence>
<keyword evidence="3" id="KW-1185">Reference proteome</keyword>
<name>A0ABY6P4Y3_9NOCA</name>
<accession>A0ABY6P4Y3</accession>
<feature type="compositionally biased region" description="Low complexity" evidence="1">
    <location>
        <begin position="1"/>
        <end position="19"/>
    </location>
</feature>
<proteinExistence type="predicted"/>
<dbReference type="RefSeq" id="WP_265384322.1">
    <property type="nucleotide sequence ID" value="NZ_CP110615.1"/>
</dbReference>
<organism evidence="2 3">
    <name type="scientific">Rhodococcus antarcticus</name>
    <dbReference type="NCBI Taxonomy" id="2987751"/>
    <lineage>
        <taxon>Bacteria</taxon>
        <taxon>Bacillati</taxon>
        <taxon>Actinomycetota</taxon>
        <taxon>Actinomycetes</taxon>
        <taxon>Mycobacteriales</taxon>
        <taxon>Nocardiaceae</taxon>
        <taxon>Rhodococcus</taxon>
    </lineage>
</organism>
<gene>
    <name evidence="2" type="ORF">RHODO2019_07365</name>
</gene>
<reference evidence="2" key="1">
    <citation type="submission" date="2022-10" db="EMBL/GenBank/DDBJ databases">
        <title>Rhodococcus sp.75.</title>
        <authorList>
            <person name="Sun M."/>
        </authorList>
    </citation>
    <scope>NUCLEOTIDE SEQUENCE</scope>
    <source>
        <strain evidence="2">75</strain>
    </source>
</reference>